<organism evidence="7">
    <name type="scientific">Leptocylindrus danicus</name>
    <dbReference type="NCBI Taxonomy" id="163516"/>
    <lineage>
        <taxon>Eukaryota</taxon>
        <taxon>Sar</taxon>
        <taxon>Stramenopiles</taxon>
        <taxon>Ochrophyta</taxon>
        <taxon>Bacillariophyta</taxon>
        <taxon>Coscinodiscophyceae</taxon>
        <taxon>Chaetocerotophycidae</taxon>
        <taxon>Leptocylindrales</taxon>
        <taxon>Leptocylindraceae</taxon>
        <taxon>Leptocylindrus</taxon>
    </lineage>
</organism>
<feature type="transmembrane region" description="Helical" evidence="5">
    <location>
        <begin position="87"/>
        <end position="113"/>
    </location>
</feature>
<keyword evidence="4 5" id="KW-0472">Membrane</keyword>
<gene>
    <name evidence="7" type="ORF">LDAN0321_LOCUS16752</name>
</gene>
<accession>A0A7S2PI99</accession>
<evidence type="ECO:0000256" key="4">
    <source>
        <dbReference type="ARBA" id="ARBA00023136"/>
    </source>
</evidence>
<evidence type="ECO:0000256" key="1">
    <source>
        <dbReference type="ARBA" id="ARBA00004370"/>
    </source>
</evidence>
<dbReference type="EMBL" id="HBGY01027015">
    <property type="protein sequence ID" value="CAD9601209.1"/>
    <property type="molecule type" value="Transcribed_RNA"/>
</dbReference>
<dbReference type="Pfam" id="PF01490">
    <property type="entry name" value="Aa_trans"/>
    <property type="match status" value="1"/>
</dbReference>
<comment type="subcellular location">
    <subcellularLocation>
        <location evidence="1">Membrane</location>
    </subcellularLocation>
</comment>
<evidence type="ECO:0000256" key="5">
    <source>
        <dbReference type="SAM" id="Phobius"/>
    </source>
</evidence>
<dbReference type="InterPro" id="IPR013057">
    <property type="entry name" value="AA_transpt_TM"/>
</dbReference>
<evidence type="ECO:0000259" key="6">
    <source>
        <dbReference type="Pfam" id="PF01490"/>
    </source>
</evidence>
<dbReference type="GO" id="GO:0016020">
    <property type="term" value="C:membrane"/>
    <property type="evidence" value="ECO:0007669"/>
    <property type="project" value="UniProtKB-SubCell"/>
</dbReference>
<feature type="domain" description="Amino acid transporter transmembrane" evidence="6">
    <location>
        <begin position="6"/>
        <end position="99"/>
    </location>
</feature>
<sequence length="114" mass="12603">MNKRMHENNNDPTESLPTKKVMKLRLSLVVISVVIGTVVRNFAYFAAFVGSVLISYAGFILPSILFVEAHKKVKKPLPWTETAIAYFILSFGSALAVVGGCLSFKDLIMYGFIT</sequence>
<evidence type="ECO:0000256" key="3">
    <source>
        <dbReference type="ARBA" id="ARBA00022989"/>
    </source>
</evidence>
<proteinExistence type="predicted"/>
<feature type="transmembrane region" description="Helical" evidence="5">
    <location>
        <begin position="45"/>
        <end position="67"/>
    </location>
</feature>
<protein>
    <recommendedName>
        <fullName evidence="6">Amino acid transporter transmembrane domain-containing protein</fullName>
    </recommendedName>
</protein>
<keyword evidence="2 5" id="KW-0812">Transmembrane</keyword>
<evidence type="ECO:0000256" key="2">
    <source>
        <dbReference type="ARBA" id="ARBA00022692"/>
    </source>
</evidence>
<name>A0A7S2PI99_9STRA</name>
<reference evidence="7" key="1">
    <citation type="submission" date="2021-01" db="EMBL/GenBank/DDBJ databases">
        <authorList>
            <person name="Corre E."/>
            <person name="Pelletier E."/>
            <person name="Niang G."/>
            <person name="Scheremetjew M."/>
            <person name="Finn R."/>
            <person name="Kale V."/>
            <person name="Holt S."/>
            <person name="Cochrane G."/>
            <person name="Meng A."/>
            <person name="Brown T."/>
            <person name="Cohen L."/>
        </authorList>
    </citation>
    <scope>NUCLEOTIDE SEQUENCE</scope>
    <source>
        <strain evidence="7">B650</strain>
    </source>
</reference>
<keyword evidence="3 5" id="KW-1133">Transmembrane helix</keyword>
<evidence type="ECO:0000313" key="7">
    <source>
        <dbReference type="EMBL" id="CAD9601209.1"/>
    </source>
</evidence>
<dbReference type="AlphaFoldDB" id="A0A7S2PI99"/>